<dbReference type="GO" id="GO:0005840">
    <property type="term" value="C:ribosome"/>
    <property type="evidence" value="ECO:0007669"/>
    <property type="project" value="InterPro"/>
</dbReference>
<evidence type="ECO:0000259" key="5">
    <source>
        <dbReference type="Pfam" id="PF01782"/>
    </source>
</evidence>
<dbReference type="GO" id="GO:0006364">
    <property type="term" value="P:rRNA processing"/>
    <property type="evidence" value="ECO:0007669"/>
    <property type="project" value="UniProtKB-KW"/>
</dbReference>
<dbReference type="SUPFAM" id="SSF50346">
    <property type="entry name" value="PRC-barrel domain"/>
    <property type="match status" value="1"/>
</dbReference>
<name>A0A382TSV7_9ZZZZ</name>
<dbReference type="HAMAP" id="MF_00014">
    <property type="entry name" value="Ribosome_mat_RimM"/>
    <property type="match status" value="1"/>
</dbReference>
<gene>
    <name evidence="6" type="ORF">METZ01_LOCUS377551</name>
</gene>
<dbReference type="PANTHER" id="PTHR33692:SF1">
    <property type="entry name" value="RIBOSOME MATURATION FACTOR RIMM"/>
    <property type="match status" value="1"/>
</dbReference>
<dbReference type="PANTHER" id="PTHR33692">
    <property type="entry name" value="RIBOSOME MATURATION FACTOR RIMM"/>
    <property type="match status" value="1"/>
</dbReference>
<proteinExistence type="inferred from homology"/>
<reference evidence="6" key="1">
    <citation type="submission" date="2018-05" db="EMBL/GenBank/DDBJ databases">
        <authorList>
            <person name="Lanie J.A."/>
            <person name="Ng W.-L."/>
            <person name="Kazmierczak K.M."/>
            <person name="Andrzejewski T.M."/>
            <person name="Davidsen T.M."/>
            <person name="Wayne K.J."/>
            <person name="Tettelin H."/>
            <person name="Glass J.I."/>
            <person name="Rusch D."/>
            <person name="Podicherti R."/>
            <person name="Tsui H.-C.T."/>
            <person name="Winkler M.E."/>
        </authorList>
    </citation>
    <scope>NUCLEOTIDE SEQUENCE</scope>
</reference>
<protein>
    <recommendedName>
        <fullName evidence="5">RimM N-terminal domain-containing protein</fullName>
    </recommendedName>
</protein>
<keyword evidence="2" id="KW-0690">Ribosome biogenesis</keyword>
<feature type="domain" description="RimM N-terminal" evidence="5">
    <location>
        <begin position="15"/>
        <end position="88"/>
    </location>
</feature>
<evidence type="ECO:0000256" key="1">
    <source>
        <dbReference type="ARBA" id="ARBA00022490"/>
    </source>
</evidence>
<dbReference type="NCBIfam" id="TIGR02273">
    <property type="entry name" value="16S_RimM"/>
    <property type="match status" value="1"/>
</dbReference>
<keyword evidence="3" id="KW-0698">rRNA processing</keyword>
<dbReference type="EMBL" id="UINC01138629">
    <property type="protein sequence ID" value="SVD24697.1"/>
    <property type="molecule type" value="Genomic_DNA"/>
</dbReference>
<evidence type="ECO:0000256" key="4">
    <source>
        <dbReference type="ARBA" id="ARBA00023186"/>
    </source>
</evidence>
<organism evidence="6">
    <name type="scientific">marine metagenome</name>
    <dbReference type="NCBI Taxonomy" id="408172"/>
    <lineage>
        <taxon>unclassified sequences</taxon>
        <taxon>metagenomes</taxon>
        <taxon>ecological metagenomes</taxon>
    </lineage>
</organism>
<evidence type="ECO:0000313" key="6">
    <source>
        <dbReference type="EMBL" id="SVD24697.1"/>
    </source>
</evidence>
<dbReference type="InterPro" id="IPR011961">
    <property type="entry name" value="RimM"/>
</dbReference>
<dbReference type="InterPro" id="IPR002676">
    <property type="entry name" value="RimM_N"/>
</dbReference>
<dbReference type="Gene3D" id="2.40.30.60">
    <property type="entry name" value="RimM"/>
    <property type="match status" value="1"/>
</dbReference>
<sequence length="173" mass="19179">MAEKPDENKPVLLEIGKILKPHGLNGELLVDLSTNRIERLNPGSVISTQKLKLNVITSRPHQKKFIVHFEGIENREKADELRGESLFAGPIKDETVWAHELVGAEVIDQKGINRGLVTSVVHNPASDLLELEDGNLVPLNFLTSYKAGETIFVTTPEGLFFQESSDEGNKDEN</sequence>
<evidence type="ECO:0000256" key="2">
    <source>
        <dbReference type="ARBA" id="ARBA00022517"/>
    </source>
</evidence>
<dbReference type="InterPro" id="IPR009000">
    <property type="entry name" value="Transl_B-barrel_sf"/>
</dbReference>
<dbReference type="Pfam" id="PF01782">
    <property type="entry name" value="RimM"/>
    <property type="match status" value="1"/>
</dbReference>
<dbReference type="InterPro" id="IPR011033">
    <property type="entry name" value="PRC_barrel-like_sf"/>
</dbReference>
<dbReference type="SUPFAM" id="SSF50447">
    <property type="entry name" value="Translation proteins"/>
    <property type="match status" value="1"/>
</dbReference>
<dbReference type="Gene3D" id="2.30.30.240">
    <property type="entry name" value="PRC-barrel domain"/>
    <property type="match status" value="1"/>
</dbReference>
<dbReference type="GO" id="GO:0043022">
    <property type="term" value="F:ribosome binding"/>
    <property type="evidence" value="ECO:0007669"/>
    <property type="project" value="InterPro"/>
</dbReference>
<dbReference type="AlphaFoldDB" id="A0A382TSV7"/>
<accession>A0A382TSV7</accession>
<keyword evidence="4" id="KW-0143">Chaperone</keyword>
<keyword evidence="1" id="KW-0963">Cytoplasm</keyword>
<evidence type="ECO:0000256" key="3">
    <source>
        <dbReference type="ARBA" id="ARBA00022552"/>
    </source>
</evidence>
<dbReference type="InterPro" id="IPR036976">
    <property type="entry name" value="RimM_N_sf"/>
</dbReference>